<dbReference type="Pfam" id="PF24526">
    <property type="entry name" value="ABCA12_C"/>
    <property type="match status" value="1"/>
</dbReference>
<sequence length="640" mass="71069">MADDNTTATFWTQADALLRKNLTYQIITEIASISDSKETSSDRCGYQFSDLDQLQSCPIPSPPKWPPFLQVPPPEYRAVRSSSSHLFQDLPDQSCRHKGNCPGSATEPSHDFYIDSAFIEKNSSLYNIQSQCGSNSTISVSVTNAYLQLFKGLGAEVKLEFIKEMPKPSDAPFKFDIASQLGTLFFTWLYPGFALYRGLYEFGEYAASGSVTDTDGMKWGNLFDSDNGMRNVMIIMLLEWLLVLFIAYYVDQVFSCGSGKHPKYLLQKLRKKHSRSSSFQKPSLHEPGSKVLVDMDKPDLLQEREKVEQLLSEPSTHGIICDNLRKVYPGRDGNPEKWAVKGLSLAIPQGECLGLLGPNGAGKTSFISMMIGLTTPTSGAAYVDGLDIQTQMDSVYTRIGVCPQHDLLWDALTGREHLLFYGRLKNLKGVALKRAVEESLKSLKLFDRGVADKYAGKYSGGMKRRLSVAISLIGDPKVVYMDEPSSGLDPASRSTLWNVVKRAKQDKAIVLTTHSMEEAEHLCDRVGIYVDGSLMCIGNPKELKARYGGTYVFTITASVNNENEVEDMVRDLSPNAERTYHLAGTHKFEMPKHEVSIAGVFHAVEVAKGRFPVYAWGLSDTTLEDVFIKVTNSAQQSHTP</sequence>
<dbReference type="GO" id="GO:0005319">
    <property type="term" value="F:lipid transporter activity"/>
    <property type="evidence" value="ECO:0007669"/>
    <property type="project" value="TreeGrafter"/>
</dbReference>
<evidence type="ECO:0000256" key="3">
    <source>
        <dbReference type="ARBA" id="ARBA00022692"/>
    </source>
</evidence>
<dbReference type="Proteomes" id="UP001314170">
    <property type="component" value="Unassembled WGS sequence"/>
</dbReference>
<reference evidence="10 11" key="1">
    <citation type="submission" date="2024-01" db="EMBL/GenBank/DDBJ databases">
        <authorList>
            <person name="Waweru B."/>
        </authorList>
    </citation>
    <scope>NUCLEOTIDE SEQUENCE [LARGE SCALE GENOMIC DNA]</scope>
</reference>
<dbReference type="InterPro" id="IPR003593">
    <property type="entry name" value="AAA+_ATPase"/>
</dbReference>
<dbReference type="GO" id="GO:0016020">
    <property type="term" value="C:membrane"/>
    <property type="evidence" value="ECO:0007669"/>
    <property type="project" value="UniProtKB-SubCell"/>
</dbReference>
<comment type="caution">
    <text evidence="10">The sequence shown here is derived from an EMBL/GenBank/DDBJ whole genome shotgun (WGS) entry which is preliminary data.</text>
</comment>
<evidence type="ECO:0000256" key="7">
    <source>
        <dbReference type="ARBA" id="ARBA00023136"/>
    </source>
</evidence>
<keyword evidence="6 8" id="KW-1133">Transmembrane helix</keyword>
<dbReference type="InterPro" id="IPR017871">
    <property type="entry name" value="ABC_transporter-like_CS"/>
</dbReference>
<dbReference type="AlphaFoldDB" id="A0AAV1QTE6"/>
<dbReference type="PROSITE" id="PS50893">
    <property type="entry name" value="ABC_TRANSPORTER_2"/>
    <property type="match status" value="1"/>
</dbReference>
<evidence type="ECO:0000313" key="11">
    <source>
        <dbReference type="Proteomes" id="UP001314170"/>
    </source>
</evidence>
<organism evidence="10 11">
    <name type="scientific">Dovyalis caffra</name>
    <dbReference type="NCBI Taxonomy" id="77055"/>
    <lineage>
        <taxon>Eukaryota</taxon>
        <taxon>Viridiplantae</taxon>
        <taxon>Streptophyta</taxon>
        <taxon>Embryophyta</taxon>
        <taxon>Tracheophyta</taxon>
        <taxon>Spermatophyta</taxon>
        <taxon>Magnoliopsida</taxon>
        <taxon>eudicotyledons</taxon>
        <taxon>Gunneridae</taxon>
        <taxon>Pentapetalae</taxon>
        <taxon>rosids</taxon>
        <taxon>fabids</taxon>
        <taxon>Malpighiales</taxon>
        <taxon>Salicaceae</taxon>
        <taxon>Flacourtieae</taxon>
        <taxon>Dovyalis</taxon>
    </lineage>
</organism>
<dbReference type="InterPro" id="IPR026082">
    <property type="entry name" value="ABCA"/>
</dbReference>
<dbReference type="PROSITE" id="PS00211">
    <property type="entry name" value="ABC_TRANSPORTER_1"/>
    <property type="match status" value="1"/>
</dbReference>
<dbReference type="PANTHER" id="PTHR19229:SF154">
    <property type="entry name" value="ABC TRANSPORTER A FAMILY MEMBER 3-RELATED"/>
    <property type="match status" value="1"/>
</dbReference>
<keyword evidence="4" id="KW-0547">Nucleotide-binding</keyword>
<comment type="subcellular location">
    <subcellularLocation>
        <location evidence="1">Membrane</location>
    </subcellularLocation>
</comment>
<dbReference type="PANTHER" id="PTHR19229">
    <property type="entry name" value="ATP-BINDING CASSETTE TRANSPORTER SUBFAMILY A ABCA"/>
    <property type="match status" value="1"/>
</dbReference>
<evidence type="ECO:0000259" key="9">
    <source>
        <dbReference type="PROSITE" id="PS50893"/>
    </source>
</evidence>
<evidence type="ECO:0000256" key="5">
    <source>
        <dbReference type="ARBA" id="ARBA00022840"/>
    </source>
</evidence>
<dbReference type="SUPFAM" id="SSF52540">
    <property type="entry name" value="P-loop containing nucleoside triphosphate hydrolases"/>
    <property type="match status" value="1"/>
</dbReference>
<dbReference type="GO" id="GO:0140359">
    <property type="term" value="F:ABC-type transporter activity"/>
    <property type="evidence" value="ECO:0007669"/>
    <property type="project" value="InterPro"/>
</dbReference>
<dbReference type="InterPro" id="IPR003439">
    <property type="entry name" value="ABC_transporter-like_ATP-bd"/>
</dbReference>
<dbReference type="EMBL" id="CAWUPB010000817">
    <property type="protein sequence ID" value="CAK7325037.1"/>
    <property type="molecule type" value="Genomic_DNA"/>
</dbReference>
<protein>
    <recommendedName>
        <fullName evidence="9">ABC transporter domain-containing protein</fullName>
    </recommendedName>
</protein>
<dbReference type="InterPro" id="IPR027417">
    <property type="entry name" value="P-loop_NTPase"/>
</dbReference>
<feature type="transmembrane region" description="Helical" evidence="8">
    <location>
        <begin position="232"/>
        <end position="250"/>
    </location>
</feature>
<dbReference type="SMART" id="SM00382">
    <property type="entry name" value="AAA"/>
    <property type="match status" value="1"/>
</dbReference>
<accession>A0AAV1QTE6</accession>
<proteinExistence type="inferred from homology"/>
<evidence type="ECO:0000256" key="4">
    <source>
        <dbReference type="ARBA" id="ARBA00022741"/>
    </source>
</evidence>
<evidence type="ECO:0000256" key="2">
    <source>
        <dbReference type="ARBA" id="ARBA00008526"/>
    </source>
</evidence>
<dbReference type="GO" id="GO:0005524">
    <property type="term" value="F:ATP binding"/>
    <property type="evidence" value="ECO:0007669"/>
    <property type="project" value="UniProtKB-KW"/>
</dbReference>
<dbReference type="GO" id="GO:0016887">
    <property type="term" value="F:ATP hydrolysis activity"/>
    <property type="evidence" value="ECO:0007669"/>
    <property type="project" value="InterPro"/>
</dbReference>
<dbReference type="Gene3D" id="3.40.50.300">
    <property type="entry name" value="P-loop containing nucleotide triphosphate hydrolases"/>
    <property type="match status" value="1"/>
</dbReference>
<dbReference type="CDD" id="cd03263">
    <property type="entry name" value="ABC_subfamily_A"/>
    <property type="match status" value="1"/>
</dbReference>
<feature type="domain" description="ABC transporter" evidence="9">
    <location>
        <begin position="319"/>
        <end position="556"/>
    </location>
</feature>
<name>A0AAV1QTE6_9ROSI</name>
<evidence type="ECO:0000256" key="1">
    <source>
        <dbReference type="ARBA" id="ARBA00004370"/>
    </source>
</evidence>
<keyword evidence="7 8" id="KW-0472">Membrane</keyword>
<keyword evidence="3 8" id="KW-0812">Transmembrane</keyword>
<evidence type="ECO:0000256" key="8">
    <source>
        <dbReference type="SAM" id="Phobius"/>
    </source>
</evidence>
<gene>
    <name evidence="10" type="ORF">DCAF_LOCUS2709</name>
</gene>
<keyword evidence="5" id="KW-0067">ATP-binding</keyword>
<evidence type="ECO:0000256" key="6">
    <source>
        <dbReference type="ARBA" id="ARBA00022989"/>
    </source>
</evidence>
<evidence type="ECO:0000313" key="10">
    <source>
        <dbReference type="EMBL" id="CAK7325037.1"/>
    </source>
</evidence>
<dbReference type="FunFam" id="3.40.50.300:FF:000633">
    <property type="entry name" value="ABC transporter A family member 7"/>
    <property type="match status" value="1"/>
</dbReference>
<dbReference type="Pfam" id="PF00005">
    <property type="entry name" value="ABC_tran"/>
    <property type="match status" value="1"/>
</dbReference>
<comment type="similarity">
    <text evidence="2">Belongs to the ABC transporter superfamily. ABCA family. CPR flippase (TC 3.A.1.211) subfamily.</text>
</comment>
<keyword evidence="11" id="KW-1185">Reference proteome</keyword>